<organism evidence="1 2">
    <name type="scientific">Nocardioides iriomotensis</name>
    <dbReference type="NCBI Taxonomy" id="715784"/>
    <lineage>
        <taxon>Bacteria</taxon>
        <taxon>Bacillati</taxon>
        <taxon>Actinomycetota</taxon>
        <taxon>Actinomycetes</taxon>
        <taxon>Propionibacteriales</taxon>
        <taxon>Nocardioidaceae</taxon>
        <taxon>Nocardioides</taxon>
    </lineage>
</organism>
<evidence type="ECO:0000313" key="1">
    <source>
        <dbReference type="EMBL" id="RYU11956.1"/>
    </source>
</evidence>
<evidence type="ECO:0000313" key="2">
    <source>
        <dbReference type="Proteomes" id="UP000291189"/>
    </source>
</evidence>
<sequence length="138" mass="14700">MKLTFATWVADLSARGHGVLAASHAVPIQLWLREPGDYGSVLHFLARGTTVTLRRYAATDLTTLVLRSECDCEEHRTAGAGSRTVLTPGAVPVDEVVLDGAALFGWTGFEAGLLDVPTAAELFAELRHELDGRAADVA</sequence>
<dbReference type="AlphaFoldDB" id="A0A4V1Z1S8"/>
<protein>
    <submittedName>
        <fullName evidence="1">Uncharacterized protein</fullName>
    </submittedName>
</protein>
<gene>
    <name evidence="1" type="ORF">ETU37_11910</name>
</gene>
<dbReference type="OrthoDB" id="3214425at2"/>
<dbReference type="EMBL" id="SDPU01000022">
    <property type="protein sequence ID" value="RYU11956.1"/>
    <property type="molecule type" value="Genomic_DNA"/>
</dbReference>
<accession>A0A4V1Z1S8</accession>
<keyword evidence="2" id="KW-1185">Reference proteome</keyword>
<dbReference type="RefSeq" id="WP_129987544.1">
    <property type="nucleotide sequence ID" value="NZ_SDPU01000022.1"/>
</dbReference>
<comment type="caution">
    <text evidence="1">The sequence shown here is derived from an EMBL/GenBank/DDBJ whole genome shotgun (WGS) entry which is preliminary data.</text>
</comment>
<reference evidence="1 2" key="1">
    <citation type="submission" date="2019-01" db="EMBL/GenBank/DDBJ databases">
        <title>Nocardioides guangzhouensis sp. nov., an actinobacterium isolated from soil.</title>
        <authorList>
            <person name="Fu Y."/>
            <person name="Cai Y."/>
            <person name="Lin Z."/>
            <person name="Chen P."/>
        </authorList>
    </citation>
    <scope>NUCLEOTIDE SEQUENCE [LARGE SCALE GENOMIC DNA]</scope>
    <source>
        <strain evidence="1 2">NBRC 105384</strain>
    </source>
</reference>
<dbReference type="Proteomes" id="UP000291189">
    <property type="component" value="Unassembled WGS sequence"/>
</dbReference>
<name>A0A4V1Z1S8_9ACTN</name>
<proteinExistence type="predicted"/>